<feature type="region of interest" description="Disordered" evidence="11">
    <location>
        <begin position="1"/>
        <end position="37"/>
    </location>
</feature>
<dbReference type="GO" id="GO:0008184">
    <property type="term" value="F:glycogen phosphorylase activity"/>
    <property type="evidence" value="ECO:0007669"/>
    <property type="project" value="InterPro"/>
</dbReference>
<keyword evidence="6 10" id="KW-0808">Transferase</keyword>
<evidence type="ECO:0000256" key="5">
    <source>
        <dbReference type="ARBA" id="ARBA00022676"/>
    </source>
</evidence>
<dbReference type="GO" id="GO:0005737">
    <property type="term" value="C:cytoplasm"/>
    <property type="evidence" value="ECO:0007669"/>
    <property type="project" value="TreeGrafter"/>
</dbReference>
<keyword evidence="5 10" id="KW-0328">Glycosyltransferase</keyword>
<keyword evidence="7 9" id="KW-0663">Pyridoxal phosphate</keyword>
<dbReference type="Gene3D" id="3.40.50.2000">
    <property type="entry name" value="Glycogen Phosphorylase B"/>
    <property type="match status" value="2"/>
</dbReference>
<dbReference type="PROSITE" id="PS00102">
    <property type="entry name" value="PHOSPHORYLASE"/>
    <property type="match status" value="1"/>
</dbReference>
<dbReference type="InterPro" id="IPR035090">
    <property type="entry name" value="Pyridoxal_P_attach_site"/>
</dbReference>
<dbReference type="PIRSF" id="PIRSF000460">
    <property type="entry name" value="Pprylas_GlgP"/>
    <property type="match status" value="1"/>
</dbReference>
<dbReference type="PANTHER" id="PTHR11468">
    <property type="entry name" value="GLYCOGEN PHOSPHORYLASE"/>
    <property type="match status" value="1"/>
</dbReference>
<evidence type="ECO:0000256" key="10">
    <source>
        <dbReference type="RuleBase" id="RU000587"/>
    </source>
</evidence>
<dbReference type="EC" id="2.4.1.1" evidence="10"/>
<comment type="catalytic activity">
    <reaction evidence="1 10">
        <text>[(1-&gt;4)-alpha-D-glucosyl](n) + phosphate = [(1-&gt;4)-alpha-D-glucosyl](n-1) + alpha-D-glucose 1-phosphate</text>
        <dbReference type="Rhea" id="RHEA:41732"/>
        <dbReference type="Rhea" id="RHEA-COMP:9584"/>
        <dbReference type="Rhea" id="RHEA-COMP:9586"/>
        <dbReference type="ChEBI" id="CHEBI:15444"/>
        <dbReference type="ChEBI" id="CHEBI:43474"/>
        <dbReference type="ChEBI" id="CHEBI:58601"/>
        <dbReference type="EC" id="2.4.1.1"/>
    </reaction>
</comment>
<keyword evidence="8 10" id="KW-0119">Carbohydrate metabolism</keyword>
<comment type="similarity">
    <text evidence="3 10">Belongs to the glycogen phosphorylase family.</text>
</comment>
<evidence type="ECO:0000256" key="2">
    <source>
        <dbReference type="ARBA" id="ARBA00001933"/>
    </source>
</evidence>
<dbReference type="GO" id="GO:0005980">
    <property type="term" value="P:glycogen catabolic process"/>
    <property type="evidence" value="ECO:0007669"/>
    <property type="project" value="TreeGrafter"/>
</dbReference>
<comment type="function">
    <text evidence="10">Allosteric enzyme that catalyzes the rate-limiting step in glycogen catabolism, the phosphorolytic cleavage of glycogen to produce glucose-1-phosphate, and plays a central role in maintaining cellular and organismal glucose homeostasis.</text>
</comment>
<name>A0AA38SEB0_9PEZI</name>
<accession>A0AA38SEB0</accession>
<evidence type="ECO:0000256" key="3">
    <source>
        <dbReference type="ARBA" id="ARBA00006047"/>
    </source>
</evidence>
<evidence type="ECO:0000313" key="12">
    <source>
        <dbReference type="EMBL" id="KAJ9158086.1"/>
    </source>
</evidence>
<evidence type="ECO:0000256" key="11">
    <source>
        <dbReference type="SAM" id="MobiDB-lite"/>
    </source>
</evidence>
<reference evidence="12" key="1">
    <citation type="submission" date="2022-07" db="EMBL/GenBank/DDBJ databases">
        <title>Fungi with potential for degradation of polypropylene.</title>
        <authorList>
            <person name="Gostincar C."/>
        </authorList>
    </citation>
    <scope>NUCLEOTIDE SEQUENCE</scope>
    <source>
        <strain evidence="12">EXF-13287</strain>
    </source>
</reference>
<dbReference type="FunFam" id="3.40.50.2000:FF:000002">
    <property type="entry name" value="Alpha-1,4 glucan phosphorylase"/>
    <property type="match status" value="1"/>
</dbReference>
<dbReference type="Pfam" id="PF00343">
    <property type="entry name" value="Phosphorylase"/>
    <property type="match status" value="1"/>
</dbReference>
<dbReference type="Proteomes" id="UP001174691">
    <property type="component" value="Unassembled WGS sequence"/>
</dbReference>
<dbReference type="CDD" id="cd04300">
    <property type="entry name" value="GT35_Glycogen_Phosphorylase"/>
    <property type="match status" value="1"/>
</dbReference>
<evidence type="ECO:0000313" key="13">
    <source>
        <dbReference type="Proteomes" id="UP001174691"/>
    </source>
</evidence>
<dbReference type="InterPro" id="IPR000811">
    <property type="entry name" value="Glyco_trans_35"/>
</dbReference>
<gene>
    <name evidence="12" type="ORF">NKR19_g3672</name>
</gene>
<keyword evidence="13" id="KW-1185">Reference proteome</keyword>
<feature type="region of interest" description="Disordered" evidence="11">
    <location>
        <begin position="879"/>
        <end position="899"/>
    </location>
</feature>
<evidence type="ECO:0000256" key="9">
    <source>
        <dbReference type="PIRSR" id="PIRSR000460-1"/>
    </source>
</evidence>
<dbReference type="FunFam" id="3.40.50.2000:FF:000003">
    <property type="entry name" value="Alpha-1,4 glucan phosphorylase"/>
    <property type="match status" value="1"/>
</dbReference>
<dbReference type="NCBIfam" id="TIGR02093">
    <property type="entry name" value="P_ylase"/>
    <property type="match status" value="1"/>
</dbReference>
<dbReference type="InterPro" id="IPR011833">
    <property type="entry name" value="Glycg_phsphrylas"/>
</dbReference>
<comment type="cofactor">
    <cofactor evidence="2 10">
        <name>pyridoxal 5'-phosphate</name>
        <dbReference type="ChEBI" id="CHEBI:597326"/>
    </cofactor>
</comment>
<evidence type="ECO:0000256" key="8">
    <source>
        <dbReference type="ARBA" id="ARBA00023277"/>
    </source>
</evidence>
<proteinExistence type="inferred from homology"/>
<protein>
    <recommendedName>
        <fullName evidence="10">Alpha-1,4 glucan phosphorylase</fullName>
        <ecNumber evidence="10">2.4.1.1</ecNumber>
    </recommendedName>
</protein>
<dbReference type="EMBL" id="JANBVN010000042">
    <property type="protein sequence ID" value="KAJ9158086.1"/>
    <property type="molecule type" value="Genomic_DNA"/>
</dbReference>
<sequence length="899" mass="102114">MATTERMPTRERRPSMGAPIVDIQGSVSPAGISRPKHKRTFTGFGATEIKSVEASIPEPQRVAWTKHQVHGFKDTDEFEREVVRHVETTLARSMFNCDESAAYSATSLAFRDRLILEWNRTQQRHTFADSKRVYYLSLEFLMGRALDNAMLNIGLKDVAKSGLAELGFRVEDIIEQEHDAALGNGGLGRLAACFLDSLASLNYPAWGYGLRYRYGIFKQEIIDGYQVEVPDYWLDFNPWEFPRYDVTVDIQFYGHVHKSQDDSGKTISHWEGGETVRAVAYDVPIPGYATSTTNNLRLWSSKAASGEFDFQKFNNGEYESSVADQQRAETISAVLYPNDNLERGKELRLKQQYFWVAASLYDIVRRFKKSKRAWSEFPEQVAIQLNDTHPTLAIVELQRILVDLEGLEWEEAWRIVVATFGYTNHTVLPEALEKWSVGLFQHLLPRHLQIIYDINLFFLQSVERKFPNDRDLLRRVSIIEESQPKMVRMAYLAIVGSHKVNGVAELHSDLIKTTIFKDFVNIFGVDKFTNVTNGITPRRWLYQANPRLSALIESKVGSKEFLKDLTLLNKIELSLKDKAFRKEWADIKLGNKVRLAKHIKKSTGVDVDPTALFDVQVKRIHEYKRQQLNIFGVIHRYLTLKAQSPEERKKAQPRVSIFGGKAAPGYWMAKQIIHLINQVGAVVNNDKDIGDLLKVVFLEDYNVSKAEIITPASDISEHISTAGTEASGTSNMKFVLNGGLIIGTCDGANIEITREIGENNIFLFGNLAEDVEDLRHSHTYGSHNIDPSLAQVFEAIEKGTFGNPQDFASLIAAIRDHGDYYLVSDDFHSYIETHALVDEAYKNQEEWVTKCITSVARMGFFSSDRCINEYAEGIWNIEPIKDDTPRDDTQSDGLHKGEL</sequence>
<evidence type="ECO:0000256" key="1">
    <source>
        <dbReference type="ARBA" id="ARBA00001275"/>
    </source>
</evidence>
<dbReference type="SUPFAM" id="SSF53756">
    <property type="entry name" value="UDP-Glycosyltransferase/glycogen phosphorylase"/>
    <property type="match status" value="1"/>
</dbReference>
<evidence type="ECO:0000256" key="6">
    <source>
        <dbReference type="ARBA" id="ARBA00022679"/>
    </source>
</evidence>
<comment type="caution">
    <text evidence="12">The sequence shown here is derived from an EMBL/GenBank/DDBJ whole genome shotgun (WGS) entry which is preliminary data.</text>
</comment>
<dbReference type="AlphaFoldDB" id="A0AA38SEB0"/>
<keyword evidence="4" id="KW-0021">Allosteric enzyme</keyword>
<evidence type="ECO:0000256" key="4">
    <source>
        <dbReference type="ARBA" id="ARBA00022533"/>
    </source>
</evidence>
<evidence type="ECO:0000256" key="7">
    <source>
        <dbReference type="ARBA" id="ARBA00022898"/>
    </source>
</evidence>
<dbReference type="PANTHER" id="PTHR11468:SF3">
    <property type="entry name" value="GLYCOGEN PHOSPHORYLASE, LIVER FORM"/>
    <property type="match status" value="1"/>
</dbReference>
<feature type="modified residue" description="N6-(pyridoxal phosphate)lysine" evidence="9">
    <location>
        <position position="733"/>
    </location>
</feature>
<dbReference type="GO" id="GO:0030170">
    <property type="term" value="F:pyridoxal phosphate binding"/>
    <property type="evidence" value="ECO:0007669"/>
    <property type="project" value="InterPro"/>
</dbReference>
<organism evidence="12 13">
    <name type="scientific">Coniochaeta hoffmannii</name>
    <dbReference type="NCBI Taxonomy" id="91930"/>
    <lineage>
        <taxon>Eukaryota</taxon>
        <taxon>Fungi</taxon>
        <taxon>Dikarya</taxon>
        <taxon>Ascomycota</taxon>
        <taxon>Pezizomycotina</taxon>
        <taxon>Sordariomycetes</taxon>
        <taxon>Sordariomycetidae</taxon>
        <taxon>Coniochaetales</taxon>
        <taxon>Coniochaetaceae</taxon>
        <taxon>Coniochaeta</taxon>
    </lineage>
</organism>